<evidence type="ECO:0000313" key="5">
    <source>
        <dbReference type="EMBL" id="OCC14817.1"/>
    </source>
</evidence>
<gene>
    <name evidence="5" type="ORF">DBT_1877</name>
</gene>
<dbReference type="Pfam" id="PF00575">
    <property type="entry name" value="S1"/>
    <property type="match status" value="1"/>
</dbReference>
<protein>
    <submittedName>
        <fullName evidence="5">3'-to-5' exoribonuclease RNase R</fullName>
    </submittedName>
</protein>
<dbReference type="PATRIC" id="fig|1156395.6.peg.1891"/>
<dbReference type="OrthoDB" id="9764149at2"/>
<dbReference type="STRING" id="1156395.DBT_1877"/>
<dbReference type="InterPro" id="IPR003029">
    <property type="entry name" value="S1_domain"/>
</dbReference>
<dbReference type="InterPro" id="IPR050180">
    <property type="entry name" value="RNR_Ribonuclease"/>
</dbReference>
<dbReference type="AlphaFoldDB" id="A0A1B9F4D6"/>
<dbReference type="GO" id="GO:0004540">
    <property type="term" value="F:RNA nuclease activity"/>
    <property type="evidence" value="ECO:0007669"/>
    <property type="project" value="InterPro"/>
</dbReference>
<keyword evidence="6" id="KW-1185">Reference proteome</keyword>
<organism evidence="5 6">
    <name type="scientific">Dissulfuribacter thermophilus</name>
    <dbReference type="NCBI Taxonomy" id="1156395"/>
    <lineage>
        <taxon>Bacteria</taxon>
        <taxon>Pseudomonadati</taxon>
        <taxon>Thermodesulfobacteriota</taxon>
        <taxon>Dissulfuribacteria</taxon>
        <taxon>Dissulfuribacterales</taxon>
        <taxon>Dissulfuribacteraceae</taxon>
        <taxon>Dissulfuribacter</taxon>
    </lineage>
</organism>
<dbReference type="Proteomes" id="UP000093080">
    <property type="component" value="Unassembled WGS sequence"/>
</dbReference>
<dbReference type="PROSITE" id="PS01175">
    <property type="entry name" value="RIBONUCLEASE_II"/>
    <property type="match status" value="1"/>
</dbReference>
<dbReference type="EMBL" id="MAGO01000009">
    <property type="protein sequence ID" value="OCC14817.1"/>
    <property type="molecule type" value="Genomic_DNA"/>
</dbReference>
<dbReference type="CDD" id="cd04471">
    <property type="entry name" value="S1_RNase_R"/>
    <property type="match status" value="1"/>
</dbReference>
<dbReference type="InterPro" id="IPR012340">
    <property type="entry name" value="NA-bd_OB-fold"/>
</dbReference>
<dbReference type="InterPro" id="IPR022966">
    <property type="entry name" value="RNase_II/R_CS"/>
</dbReference>
<dbReference type="Pfam" id="PF00773">
    <property type="entry name" value="RNB"/>
    <property type="match status" value="1"/>
</dbReference>
<name>A0A1B9F4D6_9BACT</name>
<sequence>MIAANEAVATFFLDREIPTLLRVHEPPDKERLMDFQRYAESVGIHVEIPDEITPEFCQKIINNAKGKSYEHMINTLLLRSMKQAVYSPHNIGHFGLASPKYLHFTSPIRRYPDLIVHRVLKANKRRVRKRPVYTLEQLENIGKHCSERERTAMEAEREMFDRIKVRYMKDKIGEVFQGTITNCTAFGFFVELDELFIDGAVKLVDMADDYYVFDKEAMLLRGRRTGKIYKVGQKIRVRLQSVNIQRRHINFVVEE</sequence>
<evidence type="ECO:0000313" key="6">
    <source>
        <dbReference type="Proteomes" id="UP000093080"/>
    </source>
</evidence>
<feature type="domain" description="S1 motif" evidence="4">
    <location>
        <begin position="173"/>
        <end position="254"/>
    </location>
</feature>
<dbReference type="PANTHER" id="PTHR23355:SF9">
    <property type="entry name" value="DIS3-LIKE EXONUCLEASE 2"/>
    <property type="match status" value="1"/>
</dbReference>
<dbReference type="SMART" id="SM00316">
    <property type="entry name" value="S1"/>
    <property type="match status" value="1"/>
</dbReference>
<dbReference type="Gene3D" id="2.40.50.140">
    <property type="entry name" value="Nucleic acid-binding proteins"/>
    <property type="match status" value="1"/>
</dbReference>
<comment type="caution">
    <text evidence="5">The sequence shown here is derived from an EMBL/GenBank/DDBJ whole genome shotgun (WGS) entry which is preliminary data.</text>
</comment>
<evidence type="ECO:0000259" key="4">
    <source>
        <dbReference type="PROSITE" id="PS50126"/>
    </source>
</evidence>
<dbReference type="SUPFAM" id="SSF50249">
    <property type="entry name" value="Nucleic acid-binding proteins"/>
    <property type="match status" value="2"/>
</dbReference>
<dbReference type="PANTHER" id="PTHR23355">
    <property type="entry name" value="RIBONUCLEASE"/>
    <property type="match status" value="1"/>
</dbReference>
<evidence type="ECO:0000256" key="2">
    <source>
        <dbReference type="ARBA" id="ARBA00022801"/>
    </source>
</evidence>
<dbReference type="RefSeq" id="WP_083186734.1">
    <property type="nucleotide sequence ID" value="NZ_MAGO01000009.1"/>
</dbReference>
<dbReference type="GO" id="GO:0006402">
    <property type="term" value="P:mRNA catabolic process"/>
    <property type="evidence" value="ECO:0007669"/>
    <property type="project" value="TreeGrafter"/>
</dbReference>
<dbReference type="GO" id="GO:0005829">
    <property type="term" value="C:cytosol"/>
    <property type="evidence" value="ECO:0007669"/>
    <property type="project" value="TreeGrafter"/>
</dbReference>
<evidence type="ECO:0000256" key="1">
    <source>
        <dbReference type="ARBA" id="ARBA00022722"/>
    </source>
</evidence>
<keyword evidence="1" id="KW-0540">Nuclease</keyword>
<dbReference type="InterPro" id="IPR001900">
    <property type="entry name" value="RNase_II/R"/>
</dbReference>
<dbReference type="PROSITE" id="PS50126">
    <property type="entry name" value="S1"/>
    <property type="match status" value="1"/>
</dbReference>
<reference evidence="5 6" key="1">
    <citation type="submission" date="2016-06" db="EMBL/GenBank/DDBJ databases">
        <title>Respiratory ammonification of nitrate coupled to the oxidation of elemental sulfur in deep-sea autotrophic thermophilic bacteria.</title>
        <authorList>
            <person name="Slobodkina G.B."/>
            <person name="Mardanov A.V."/>
            <person name="Ravin N.V."/>
            <person name="Frolova A.A."/>
            <person name="Viryasiv M.B."/>
            <person name="Chernyh N.A."/>
            <person name="Bonch-Osmolovskaya E.A."/>
            <person name="Slobodkin A.I."/>
        </authorList>
    </citation>
    <scope>NUCLEOTIDE SEQUENCE [LARGE SCALE GENOMIC DNA]</scope>
    <source>
        <strain evidence="5 6">S69</strain>
    </source>
</reference>
<accession>A0A1B9F4D6</accession>
<dbReference type="GO" id="GO:0003723">
    <property type="term" value="F:RNA binding"/>
    <property type="evidence" value="ECO:0007669"/>
    <property type="project" value="InterPro"/>
</dbReference>
<dbReference type="SMART" id="SM00955">
    <property type="entry name" value="RNB"/>
    <property type="match status" value="1"/>
</dbReference>
<dbReference type="GO" id="GO:0004527">
    <property type="term" value="F:exonuclease activity"/>
    <property type="evidence" value="ECO:0007669"/>
    <property type="project" value="UniProtKB-KW"/>
</dbReference>
<proteinExistence type="predicted"/>
<evidence type="ECO:0000256" key="3">
    <source>
        <dbReference type="ARBA" id="ARBA00022839"/>
    </source>
</evidence>
<keyword evidence="2" id="KW-0378">Hydrolase</keyword>
<keyword evidence="3" id="KW-0269">Exonuclease</keyword>